<dbReference type="InterPro" id="IPR013968">
    <property type="entry name" value="PKS_KR"/>
</dbReference>
<dbReference type="InterPro" id="IPR042104">
    <property type="entry name" value="PKS_dehydratase_sf"/>
</dbReference>
<dbReference type="SUPFAM" id="SSF53901">
    <property type="entry name" value="Thiolase-like"/>
    <property type="match status" value="3"/>
</dbReference>
<dbReference type="PROSITE" id="PS52004">
    <property type="entry name" value="KS3_2"/>
    <property type="match status" value="3"/>
</dbReference>
<keyword evidence="3" id="KW-0808">Transferase</keyword>
<evidence type="ECO:0000256" key="6">
    <source>
        <dbReference type="PROSITE-ProRule" id="PRU01363"/>
    </source>
</evidence>
<protein>
    <submittedName>
        <fullName evidence="10">Type I polyketide synthase</fullName>
    </submittedName>
</protein>
<dbReference type="SUPFAM" id="SSF52151">
    <property type="entry name" value="FabD/lysophospholipase-like"/>
    <property type="match status" value="3"/>
</dbReference>
<feature type="domain" description="PKS/mFAS DH" evidence="9">
    <location>
        <begin position="4324"/>
        <end position="4596"/>
    </location>
</feature>
<dbReference type="Gene3D" id="3.10.129.110">
    <property type="entry name" value="Polyketide synthase dehydratase"/>
    <property type="match status" value="3"/>
</dbReference>
<feature type="region of interest" description="N-terminal hotdog fold" evidence="6">
    <location>
        <begin position="4324"/>
        <end position="4447"/>
    </location>
</feature>
<feature type="domain" description="Ketosynthase family 3 (KS3)" evidence="8">
    <location>
        <begin position="1720"/>
        <end position="2132"/>
    </location>
</feature>
<dbReference type="Gene3D" id="1.10.1200.10">
    <property type="entry name" value="ACP-like"/>
    <property type="match status" value="3"/>
</dbReference>
<dbReference type="Proteomes" id="UP000323380">
    <property type="component" value="Unassembled WGS sequence"/>
</dbReference>
<dbReference type="Pfam" id="PF16197">
    <property type="entry name" value="KAsynt_C_assoc"/>
    <property type="match status" value="3"/>
</dbReference>
<feature type="active site" description="Proton acceptor; for dehydratase activity" evidence="6">
    <location>
        <position position="931"/>
    </location>
</feature>
<evidence type="ECO:0000256" key="2">
    <source>
        <dbReference type="ARBA" id="ARBA00022553"/>
    </source>
</evidence>
<dbReference type="InterPro" id="IPR020841">
    <property type="entry name" value="PKS_Beta-ketoAc_synthase_dom"/>
</dbReference>
<dbReference type="InterPro" id="IPR036736">
    <property type="entry name" value="ACP-like_sf"/>
</dbReference>
<feature type="region of interest" description="C-terminal hotdog fold" evidence="6">
    <location>
        <begin position="4459"/>
        <end position="4596"/>
    </location>
</feature>
<comment type="caution">
    <text evidence="10">The sequence shown here is derived from an EMBL/GenBank/DDBJ whole genome shotgun (WGS) entry which is preliminary data.</text>
</comment>
<dbReference type="InterPro" id="IPR020802">
    <property type="entry name" value="TesA-like"/>
</dbReference>
<dbReference type="InterPro" id="IPR020807">
    <property type="entry name" value="PKS_DH"/>
</dbReference>
<feature type="domain" description="Carrier" evidence="7">
    <location>
        <begin position="1626"/>
        <end position="1701"/>
    </location>
</feature>
<dbReference type="InterPro" id="IPR057326">
    <property type="entry name" value="KR_dom"/>
</dbReference>
<dbReference type="GO" id="GO:0006633">
    <property type="term" value="P:fatty acid biosynthetic process"/>
    <property type="evidence" value="ECO:0007669"/>
    <property type="project" value="InterPro"/>
</dbReference>
<dbReference type="GO" id="GO:0031177">
    <property type="term" value="F:phosphopantetheine binding"/>
    <property type="evidence" value="ECO:0007669"/>
    <property type="project" value="InterPro"/>
</dbReference>
<gene>
    <name evidence="10" type="ORF">FXF69_22490</name>
</gene>
<sequence>MPENDEKLLTALRASLKETERLRAQQRKLTADRHEPIAIVGMACRYPGGVASPEDLWTLVADGAEGLSDFPADRGWDTGLYDPEPGTPGKSYVRTGGFLHDAAEFDPGFFGISPNEAWVMDPQQRLLLEVSWEALERAGIDPASLRGSSTGVFAGMMYHDYAHNSSTGSVASGRISYTLGFEGPAVTVDTACSSSLVALHLAVQALRSGECSLALAGGVAVMATPEAFVEFSRQRGLAADGRAKSFAAAADGTSWGEGAGMLLVERLSDARANGHPVLAVVRGSAVNQDGASNGLTAPNGPSQRRVIRQALASARLSADQVDTVEAHGTGTTLGDPIEAQALLATYGQDRPEDRPLWLGSIKSNIGHTQAAAGVAGIIKMVQAMRHGVLPKTLHVDEPTPHVDWASGNVELLTEAREWPRNDHPRRAGISSFGISGTNAHVIVEQAPAVEEAEPPEAGSPVVPWAVSARSEAALRAQAARLAAFARADERPSPLDIGFSLATTRGVFEHRAVVVGQDRDELLSGLEELARGESGRAVVRGVAAPKPTAFLFSGQGSQRPGMGRELYEAFPAFADAFDAACAELDRHLDRPLKDVIWSEPELLDQTVFTQTGLFAVEVALYRLLESWGVRPDFLAGHSIGELAAAHVAGMFSLEDAAKLVAARGRLMQALPSGGAMAAVQATEDEVVPFLNDQVGIAAVNGPRAVVVSGAEDEVTRVVEHFKKLERKTTRLRVSHAFHSPLMDPMLDDFRRVAESITYTAPAIPVPGAKAEAGYWVRHVRDAVRFHDTLTGLQENGVTQFLEIGPDGVLAALTQAVLDPSDQIVAVPALSAKRPEPATLITALAALHVNGVRIGWDAFFDGRGARRVDLPTYAFQRDRFWLHGAAGAEDAVSLGLGRAEHPMLGAVMALPESGGLVLTGRLSSDAQPWLADHRMFGGVVVPGTALLELAIHAGDHVGCPVVEELTLQAPLALPEQGGVAVRVVVEPGDESGRRVVGVYSQPDASDQVWVRHATGVLAGDGGEPGSDLAAWPPEGAEPVPLDGAYEELAAAGYDYGPLFQGLRAVWRRGAELFAEVALPDEDDYSRHDAAAFGLHPALLDAVLHTALVTRGEQADDELVLPFAWNGVRLYASGASSVRARLAPTGQGGMELLLADGTGRPVLAADSLVSRPVAADRLSVSAFHDSLYRLQWAPAESRPAAAEPSSWARWDELGADAEVPEVVALPVAGGRAEDTASTLHGVLAAAQAFLAEERFAASRLVVATSGAVAVDGEDVRDLPGAAVWGLIRSAQSEDPGRIVLVDTDDPADLPAAVAAARSGEPQLAVRGGAAYVPRLGKVPTRPDAEPVFRTDGTVLITGGTGGLGALVARHLVTEHGVRGLLLVSRRGEGAPGAVELRDELAGLGAEVEVAACDVADRDALADLLAGRDISAVVHAAGVLDDGVISSLTPDRMDAVLRPKANAAWNLHELTRDLNLSAFVLFSSAAGVLGSPGQGNYAAANAFLDGLAAHRASLGLPVQSLAWGLWTADGDSMVGRLDDEDVRRMAKSGVRALTTEQGLTLLDVATPLGEPFLVPIGLDTKELAGAGDELPHILRGLVGPRTRRTAAPGGGEADALRHRLAALPEAERPGVLLDIVRGRTALVLGFDRPDDIDTTRAFRDLGFDSLSAVELRNRLNQVTGLRLPATLVFDYPTPIVLADYLADEVMGAASSAGGAVAVRAPADDEPIAIIGMACRYPGDATTPDALWNLVAEGRDGISGLPVDRGWDLQELFDPEPGRPGKTYVDKGGFLYSAAGFDAEFFGISPNEAWVMDPQQRLLLEVSWEALERAGIDPSSLRGSATGVFAGVMYHDYAHNSSTGSVASGRISYTLGLEGPAVTVDTACSSSLVALHWAAQALRSGECSLALAGGVAVMATPEAFVEFSRQRGLAPDGKAKSFAASADGTSWSEGAGMLLVERLSDARRNGHPVLAIVRGTATNQDGASNGLTAPNGPSQRRVIRQALANAGLDTADVDAVEAHGTGTTLGDPIEAQALLATYGQDRPEGRPLWLGSIKSNIGHTQAAAGVAGIIKMVQAMRHGVLPKTLHVDEPTPHVDWASGNVELLTEAREWPRNGHPRRAGISSFGISGTNAHVILEQPPADETPDTEADATGPSAWIVSGRTADALKAQAEKLHAYLEDRPELDHADIGLSLATARARWDHRAVVIATDRNSGLDGLTALAADQPHPDVLRGVTTSGGTAFLFSGQGSQRPGMGRELYETFPVFADAFDTVCAELDKHLDGSLKDVIWSDPELLDQTAFTQTGLFAVEVALFRLLVSWGVRPDFLAGHSIGELAAAHVAGMFSLEDAAKLVAARGRLMQALPPGGAMAAIQATEEEIAPLLGDEVGIAAVNGPQATVVSGAENDVVRIIDHFTELGRKTTRLRVSHAFHSPLMDPMLDDFRQIAQSIAYQPPAIPIVGAQPDSEYWVRHVRDAVRFHDTLTHLHDNGVTRFLEIGPDGVLTAMAQSSVEDAAVAAVLRRDRPETKQMLAAIGQFHAHGMDVDWHAVFAGRAARVVELPTYAFQRQDYWLEGPVTSGGASGLGQLPTEHPLLGAAVMSPDADGVVLTGRLALGSRAWLADHEVFGAVLLPGTALVELAIRAGDQVGCDVLEQLTLESPLVLPEKGGVDVQVVVGAADENGARQVDVYSHRDDAPVDVPWTRNASGLLGAGGAAPAPDTTAVWPPENATALDTDDAYEVLADRGFGYGRAFQGLRAAWRRGDELFAEVALPEHDQAEAASYGIHPALLDAAMHALLLSGNDGDGDDAGGAPLPFEWSGVRLHAAGASAIRVRIAPAGPDVVSLLVTDETGQPVLSVGSLLSRRVSPSQLHVPEDGNDALFTIAWSAKPIGETPPGGRVAVLGTDRLGLPADVPAFADVATLAAGETVPETVVWASPAMTDDVPGSVRATAHEGLRIVREWLGEERLEASRLLVVTRNAAVTADGERPTDLAGAALRGLVRTAQNENPDRFVLIDLDAEQHAESAPTPATLSALARSGEPELAVRGTEIRVPRLARKQSATAPERTWNPDGTVLITGGVGGLGSLVARHLVSAHGVRRLLLTSRRGLDAPGAPELRAELAGLGADVEVAACDVADRDAVAALLATVRRPLTAVIHTAGVLDDGVVSALTPERMDTVLAPKSDGSWHLHELIRDLGLDRELDAFVLFSSVAGVLGGAGQGNYALANAFQDVLAEHRRALGLPAVSLAWGPWAEAGGMADGLDDAGAERLRRSGMPPLSADEGLALLDKALAAGDAVLAPVRLDIPLLRSFASSGGVPAILHGLTGAPARQAARSGGAASLRRRLAGLPEAERERAVLDLVRTHVAAVLGHEDARSVDPEKAFSELGFSSLTAVELRNLLTAATGLRLPATLVFDHPNARAVTLHVLDELLGAADDTAVPAGRTAAPSDDDPIVIVGMGCRYPGGVASPDDLWRMVAGGVDAVAEFPRDRGWDVDGLYDPEPGKPGRSITREGGFLYDAGDFDADFFGISPREALETDPQHRLLLETAWEAVESAGIDPVSLRRTATGVYAGVMYNDYAGGGSGGSIASGRVSYTLGLEGPAVSVDTACSSSLVALHLAVQALRSGECSLALAGGVTVMSTPVTFVEFSRQRGLAADGRSKSFAAAADGTGWGEGAGMILLERLSDARRNGHPVLAVVRGTATNQDGASNGLTAPNGPSQRRVIGQALANAGLTTADVDVVEAHGTGTRLGDPIEAQALLATYGQNRPDDRPLWLGSIKSNIGHTQAAAGVAGIIKMVQAMRHGLMPKTLHVDEPTPHVDWTAGRVELLTEAREWERNGRPRRAGISSFGISGTNAHIILEQPDHTESEDIEPEGIEPGVVPWVVTARTPEALRAQAGRVAEAVRSGGNLNAADVGHSLATSRTVFEHRAVVLADGTESGLRGLDAIAAGTADAAVVTGGGRGGGARPVLVFPGQGSQWTGMAVELLDSSPAFADRLGECARALEPFVDFDLFDVLRGDGTALERVDVVQPVLWAVMVALAETWRAFGVEPGAVVGHSQGEIAAACVAGALSLDDAARVVAVRSRIIGEGLAGQGGMLSVALSAERAAERLAGGDGRLELAVVNGPTSVVVAGEVDALAEFKGTLEEDGVRVRLIPVDYASHSMFVEGVRDRILAELDGLSPRTSRIAFCSTVTGGFADTAVLDAEYWYTNLRRTVRFEEATRALLDDGFTTFVECSPHPGLLVGLEETLQSAGVTGVTAGSLRRGEGGLGRFTASVAEVFAGGADVDWSAAFAGRRPRHVDLPTYAFQRARYWAGATAAAGDATSLGLDLPGHPLLGAVVPAPGSDGVTLTGRLSVSAQPWLADHAVSGVVLFPGTGFVELAVRAGDHVGCGHVEELTLEAPLVLPADGGASVQVVVGAAEEPGGARTLEIYSRAGTDAPWVRHATGTLAAVATPPGPGLEQWPPPGASEVDVTDLYEGLALAGLEYGPVFQGLTAAWRLDGEVFAEVALPEETAADDYGLHPALLDAALHAVALSDAVTGGDGVLLPFSWTGVDLFASGAAKLRVRVTPSGPGVVALTVADGTGEPVASVASLALREITAGQLSAAAGSPFHESLFRLEWSPVPAAPPVPAVEWTDWDALDPEGDVPGVVVLPVTGGMDPGSVRTAVNGVLAAARSWFDDDRFLGSRLVVATSGAVSVDGEDVTDLAGAAVWGLVRSAQSEDPGRIVLADVPDPGDVEAVLPALAAAGWEPQVAVRDGAVRAARLAKVPADPSEPSEPGAGEFSGTVLVTGALGALGAVVARHLVVERGVRSLLLTSRRGADAPGAAELQAELSEAGAEVELAACDMADRDAVAALLEGRSLSGVVHVAGVLDDGVITSLTPERVDTVLRPKVDAAWNLHELTRDMDLAAFVLFSSAAGVLGTPGQGNYAAANAYLDALAAHRRANGLPAQSLAWGLWGTNDSGMAGRLDEGGMQRVNRSGVEALPTEEGLALFDTAGALDAAALVPIRLDPRALAAATGDETPPILRGLVPRTRRSAAAAGGRADADALRRRLAALPEDERESELRTLVLTHAAGILGHAGPDAVDPDRDFLEAGFDSLTAMELRNGLNTATGLRLPAMAVFDSKNPGELARYVHSQLAAHLDGAAETGGTPAAETGGDTLSDLFRSAVLSGNSMQGFVLLSAVADIRPRFGGIADLPEVPAPVVLADGPERPRLICVSTPMVVGGVHQHARLVSHLGGNRHVSALPLPGFAPGESLAKSLAALTEVVAESVLRAADGEPFVLLGYSSGGLVAHAVAHRLETVKDVAPDGVVLLDTFQPRDKAMTAGREPLAMAMLEMEPAFGRFDSARLSAMGHYTKLLIQFTPKALRAPVLFVQAAESFIPGDGGEDRLAMPWDSAHVLETAPGNHFSMVQDEARSTAAIVDEWIRGLR</sequence>
<dbReference type="Pfam" id="PF02801">
    <property type="entry name" value="Ketoacyl-synt_C"/>
    <property type="match status" value="3"/>
</dbReference>
<dbReference type="InterPro" id="IPR006162">
    <property type="entry name" value="Ppantetheine_attach_site"/>
</dbReference>
<dbReference type="SMART" id="SM00822">
    <property type="entry name" value="PKS_KR"/>
    <property type="match status" value="3"/>
</dbReference>
<dbReference type="EMBL" id="VSFG01000004">
    <property type="protein sequence ID" value="TYB44903.1"/>
    <property type="molecule type" value="Genomic_DNA"/>
</dbReference>
<dbReference type="RefSeq" id="WP_067890626.1">
    <property type="nucleotide sequence ID" value="NZ_VSFG01000004.1"/>
</dbReference>
<reference evidence="10 11" key="1">
    <citation type="submission" date="2019-08" db="EMBL/GenBank/DDBJ databases">
        <title>Actinomadura sp. nov. CYP1-5 isolated from mountain soil.</title>
        <authorList>
            <person name="Songsumanus A."/>
            <person name="Kuncharoen N."/>
            <person name="Kudo T."/>
            <person name="Yuki M."/>
            <person name="Igarashi Y."/>
            <person name="Tanasupawat S."/>
        </authorList>
    </citation>
    <scope>NUCLEOTIDE SEQUENCE [LARGE SCALE GENOMIC DNA]</scope>
    <source>
        <strain evidence="10 11">JCM 14158</strain>
    </source>
</reference>
<proteinExistence type="predicted"/>
<evidence type="ECO:0000259" key="8">
    <source>
        <dbReference type="PROSITE" id="PS52004"/>
    </source>
</evidence>
<feature type="domain" description="PKS/mFAS DH" evidence="9">
    <location>
        <begin position="2583"/>
        <end position="2863"/>
    </location>
</feature>
<dbReference type="SUPFAM" id="SSF55048">
    <property type="entry name" value="Probable ACP-binding domain of malonyl-CoA ACP transacylase"/>
    <property type="match status" value="3"/>
</dbReference>
<dbReference type="PROSITE" id="PS52019">
    <property type="entry name" value="PKS_MFAS_DH"/>
    <property type="match status" value="3"/>
</dbReference>
<dbReference type="PANTHER" id="PTHR43775">
    <property type="entry name" value="FATTY ACID SYNTHASE"/>
    <property type="match status" value="1"/>
</dbReference>
<feature type="region of interest" description="N-terminal hotdog fold" evidence="6">
    <location>
        <begin position="899"/>
        <end position="1022"/>
    </location>
</feature>
<evidence type="ECO:0000256" key="5">
    <source>
        <dbReference type="ARBA" id="ARBA00023315"/>
    </source>
</evidence>
<dbReference type="Gene3D" id="3.40.366.10">
    <property type="entry name" value="Malonyl-Coenzyme A Acyl Carrier Protein, domain 2"/>
    <property type="match status" value="3"/>
</dbReference>
<dbReference type="InterPro" id="IPR001227">
    <property type="entry name" value="Ac_transferase_dom_sf"/>
</dbReference>
<feature type="active site" description="Proton acceptor; for dehydratase activity" evidence="6">
    <location>
        <position position="4356"/>
    </location>
</feature>
<evidence type="ECO:0000313" key="11">
    <source>
        <dbReference type="Proteomes" id="UP000323380"/>
    </source>
</evidence>
<dbReference type="InterPro" id="IPR014043">
    <property type="entry name" value="Acyl_transferase_dom"/>
</dbReference>
<name>A0A5D0NKC0_9ACTN</name>
<dbReference type="SMART" id="SM00827">
    <property type="entry name" value="PKS_AT"/>
    <property type="match status" value="3"/>
</dbReference>
<dbReference type="SMART" id="SM00824">
    <property type="entry name" value="PKS_TE"/>
    <property type="match status" value="1"/>
</dbReference>
<feature type="region of interest" description="N-terminal hotdog fold" evidence="6">
    <location>
        <begin position="2583"/>
        <end position="2708"/>
    </location>
</feature>
<feature type="active site" description="Proton donor; for dehydratase activity" evidence="6">
    <location>
        <position position="4518"/>
    </location>
</feature>
<dbReference type="Gene3D" id="3.30.70.3290">
    <property type="match status" value="3"/>
</dbReference>
<feature type="region of interest" description="C-terminal hotdog fold" evidence="6">
    <location>
        <begin position="1034"/>
        <end position="1176"/>
    </location>
</feature>
<keyword evidence="11" id="KW-1185">Reference proteome</keyword>
<feature type="active site" description="Proton donor; for dehydratase activity" evidence="6">
    <location>
        <position position="2782"/>
    </location>
</feature>
<dbReference type="SMART" id="SM00823">
    <property type="entry name" value="PKS_PP"/>
    <property type="match status" value="3"/>
</dbReference>
<dbReference type="Pfam" id="PF00975">
    <property type="entry name" value="Thioesterase"/>
    <property type="match status" value="1"/>
</dbReference>
<dbReference type="InterPro" id="IPR032821">
    <property type="entry name" value="PKS_assoc"/>
</dbReference>
<dbReference type="Pfam" id="PF00550">
    <property type="entry name" value="PP-binding"/>
    <property type="match status" value="3"/>
</dbReference>
<dbReference type="GO" id="GO:0004315">
    <property type="term" value="F:3-oxoacyl-[acyl-carrier-protein] synthase activity"/>
    <property type="evidence" value="ECO:0007669"/>
    <property type="project" value="InterPro"/>
</dbReference>
<dbReference type="InterPro" id="IPR055123">
    <property type="entry name" value="SpnB-like_Rossmann"/>
</dbReference>
<evidence type="ECO:0000256" key="1">
    <source>
        <dbReference type="ARBA" id="ARBA00022450"/>
    </source>
</evidence>
<dbReference type="PROSITE" id="PS00606">
    <property type="entry name" value="KS3_1"/>
    <property type="match status" value="3"/>
</dbReference>
<dbReference type="PROSITE" id="PS00012">
    <property type="entry name" value="PHOSPHOPANTETHEINE"/>
    <property type="match status" value="3"/>
</dbReference>
<evidence type="ECO:0000259" key="7">
    <source>
        <dbReference type="PROSITE" id="PS50075"/>
    </source>
</evidence>
<dbReference type="InterPro" id="IPR001031">
    <property type="entry name" value="Thioesterase"/>
</dbReference>
<dbReference type="InterPro" id="IPR016035">
    <property type="entry name" value="Acyl_Trfase/lysoPLipase"/>
</dbReference>
<dbReference type="Pfam" id="PF22953">
    <property type="entry name" value="SpnB_Rossmann"/>
    <property type="match status" value="3"/>
</dbReference>
<dbReference type="SUPFAM" id="SSF51735">
    <property type="entry name" value="NAD(P)-binding Rossmann-fold domains"/>
    <property type="match status" value="6"/>
</dbReference>
<dbReference type="InterPro" id="IPR049900">
    <property type="entry name" value="PKS_mFAS_DH"/>
</dbReference>
<organism evidence="10 11">
    <name type="scientific">Actinomadura chibensis</name>
    <dbReference type="NCBI Taxonomy" id="392828"/>
    <lineage>
        <taxon>Bacteria</taxon>
        <taxon>Bacillati</taxon>
        <taxon>Actinomycetota</taxon>
        <taxon>Actinomycetes</taxon>
        <taxon>Streptosporangiales</taxon>
        <taxon>Thermomonosporaceae</taxon>
        <taxon>Actinomadura</taxon>
    </lineage>
</organism>
<dbReference type="InterPro" id="IPR050091">
    <property type="entry name" value="PKS_NRPS_Biosynth_Enz"/>
</dbReference>
<dbReference type="Pfam" id="PF00698">
    <property type="entry name" value="Acyl_transf_1"/>
    <property type="match status" value="3"/>
</dbReference>
<dbReference type="SMART" id="SM01294">
    <property type="entry name" value="PKS_PP_betabranch"/>
    <property type="match status" value="2"/>
</dbReference>
<dbReference type="InterPro" id="IPR014031">
    <property type="entry name" value="Ketoacyl_synth_C"/>
</dbReference>
<dbReference type="STRING" id="1220554.GCA_001552135_02849"/>
<accession>A0A5D0NKC0</accession>
<evidence type="ECO:0000313" key="10">
    <source>
        <dbReference type="EMBL" id="TYB44903.1"/>
    </source>
</evidence>
<feature type="domain" description="Ketosynthase family 3 (KS3)" evidence="8">
    <location>
        <begin position="34"/>
        <end position="445"/>
    </location>
</feature>
<dbReference type="InterPro" id="IPR014030">
    <property type="entry name" value="Ketoacyl_synth_N"/>
</dbReference>
<dbReference type="Pfam" id="PF21089">
    <property type="entry name" value="PKS_DH_N"/>
    <property type="match status" value="3"/>
</dbReference>
<dbReference type="PANTHER" id="PTHR43775:SF51">
    <property type="entry name" value="INACTIVE PHENOLPHTHIOCEROL SYNTHESIS POLYKETIDE SYNTHASE TYPE I PKS1-RELATED"/>
    <property type="match status" value="1"/>
</dbReference>
<dbReference type="InterPro" id="IPR036291">
    <property type="entry name" value="NAD(P)-bd_dom_sf"/>
</dbReference>
<dbReference type="Gene3D" id="3.40.50.720">
    <property type="entry name" value="NAD(P)-binding Rossmann-like Domain"/>
    <property type="match status" value="3"/>
</dbReference>
<keyword evidence="4" id="KW-0511">Multifunctional enzyme</keyword>
<keyword evidence="1" id="KW-0596">Phosphopantetheine</keyword>
<dbReference type="SUPFAM" id="SSF47336">
    <property type="entry name" value="ACP-like"/>
    <property type="match status" value="2"/>
</dbReference>
<dbReference type="FunFam" id="3.40.47.10:FF:000019">
    <property type="entry name" value="Polyketide synthase type I"/>
    <property type="match status" value="3"/>
</dbReference>
<dbReference type="CDD" id="cd08956">
    <property type="entry name" value="KR_3_FAS_SDR_x"/>
    <property type="match status" value="3"/>
</dbReference>
<dbReference type="SUPFAM" id="SSF53474">
    <property type="entry name" value="alpha/beta-Hydrolases"/>
    <property type="match status" value="1"/>
</dbReference>
<dbReference type="InterPro" id="IPR016039">
    <property type="entry name" value="Thiolase-like"/>
</dbReference>
<dbReference type="SMART" id="SM00826">
    <property type="entry name" value="PKS_DH"/>
    <property type="match status" value="3"/>
</dbReference>
<dbReference type="InterPro" id="IPR049551">
    <property type="entry name" value="PKS_DH_C"/>
</dbReference>
<feature type="active site" description="Proton donor; for dehydratase activity" evidence="6">
    <location>
        <position position="1098"/>
    </location>
</feature>
<evidence type="ECO:0000259" key="9">
    <source>
        <dbReference type="PROSITE" id="PS52019"/>
    </source>
</evidence>
<dbReference type="InterPro" id="IPR009081">
    <property type="entry name" value="PP-bd_ACP"/>
</dbReference>
<dbReference type="InterPro" id="IPR029058">
    <property type="entry name" value="AB_hydrolase_fold"/>
</dbReference>
<keyword evidence="2" id="KW-0597">Phosphoprotein</keyword>
<evidence type="ECO:0000256" key="4">
    <source>
        <dbReference type="ARBA" id="ARBA00023268"/>
    </source>
</evidence>
<dbReference type="InterPro" id="IPR049552">
    <property type="entry name" value="PKS_DH_N"/>
</dbReference>
<dbReference type="CDD" id="cd00833">
    <property type="entry name" value="PKS"/>
    <property type="match status" value="3"/>
</dbReference>
<dbReference type="GO" id="GO:0004312">
    <property type="term" value="F:fatty acid synthase activity"/>
    <property type="evidence" value="ECO:0007669"/>
    <property type="project" value="TreeGrafter"/>
</dbReference>
<dbReference type="FunFam" id="1.10.1200.10:FF:000007">
    <property type="entry name" value="Probable polyketide synthase pks17"/>
    <property type="match status" value="2"/>
</dbReference>
<feature type="domain" description="Ketosynthase family 3 (KS3)" evidence="8">
    <location>
        <begin position="3440"/>
        <end position="3852"/>
    </location>
</feature>
<keyword evidence="5" id="KW-0012">Acyltransferase</keyword>
<dbReference type="PROSITE" id="PS50075">
    <property type="entry name" value="CARRIER"/>
    <property type="match status" value="3"/>
</dbReference>
<dbReference type="FunFam" id="3.40.366.10:FF:000002">
    <property type="entry name" value="Probable polyketide synthase 2"/>
    <property type="match status" value="1"/>
</dbReference>
<dbReference type="Pfam" id="PF14765">
    <property type="entry name" value="PS-DH"/>
    <property type="match status" value="3"/>
</dbReference>
<feature type="region of interest" description="C-terminal hotdog fold" evidence="6">
    <location>
        <begin position="2721"/>
        <end position="2863"/>
    </location>
</feature>
<dbReference type="InterPro" id="IPR016036">
    <property type="entry name" value="Malonyl_transacylase_ACP-bd"/>
</dbReference>
<feature type="domain" description="Carrier" evidence="7">
    <location>
        <begin position="3345"/>
        <end position="3420"/>
    </location>
</feature>
<feature type="domain" description="PKS/mFAS DH" evidence="9">
    <location>
        <begin position="899"/>
        <end position="1176"/>
    </location>
</feature>
<evidence type="ECO:0000256" key="3">
    <source>
        <dbReference type="ARBA" id="ARBA00022679"/>
    </source>
</evidence>
<dbReference type="Gene3D" id="3.40.50.1820">
    <property type="entry name" value="alpha/beta hydrolase"/>
    <property type="match status" value="1"/>
</dbReference>
<dbReference type="Pfam" id="PF00109">
    <property type="entry name" value="ketoacyl-synt"/>
    <property type="match status" value="3"/>
</dbReference>
<dbReference type="InterPro" id="IPR018201">
    <property type="entry name" value="Ketoacyl_synth_AS"/>
</dbReference>
<dbReference type="Gene3D" id="3.40.47.10">
    <property type="match status" value="3"/>
</dbReference>
<feature type="active site" description="Proton acceptor; for dehydratase activity" evidence="6">
    <location>
        <position position="2615"/>
    </location>
</feature>
<dbReference type="Pfam" id="PF08659">
    <property type="entry name" value="KR"/>
    <property type="match status" value="3"/>
</dbReference>
<dbReference type="SMART" id="SM00825">
    <property type="entry name" value="PKS_KS"/>
    <property type="match status" value="3"/>
</dbReference>
<dbReference type="InterPro" id="IPR020806">
    <property type="entry name" value="PKS_PP-bd"/>
</dbReference>
<feature type="domain" description="Carrier" evidence="7">
    <location>
        <begin position="5056"/>
        <end position="5131"/>
    </location>
</feature>